<organism evidence="2 3">
    <name type="scientific">Cyprinodon variegatus</name>
    <name type="common">Sheepshead minnow</name>
    <dbReference type="NCBI Taxonomy" id="28743"/>
    <lineage>
        <taxon>Eukaryota</taxon>
        <taxon>Metazoa</taxon>
        <taxon>Chordata</taxon>
        <taxon>Craniata</taxon>
        <taxon>Vertebrata</taxon>
        <taxon>Euteleostomi</taxon>
        <taxon>Actinopterygii</taxon>
        <taxon>Neopterygii</taxon>
        <taxon>Teleostei</taxon>
        <taxon>Neoteleostei</taxon>
        <taxon>Acanthomorphata</taxon>
        <taxon>Ovalentaria</taxon>
        <taxon>Atherinomorphae</taxon>
        <taxon>Cyprinodontiformes</taxon>
        <taxon>Cyprinodontidae</taxon>
        <taxon>Cyprinodon</taxon>
    </lineage>
</organism>
<protein>
    <submittedName>
        <fullName evidence="2">Leptin-B-like</fullName>
    </submittedName>
</protein>
<evidence type="ECO:0000313" key="3">
    <source>
        <dbReference type="Proteomes" id="UP000265020"/>
    </source>
</evidence>
<dbReference type="OMA" id="QITLVHI"/>
<dbReference type="AlphaFoldDB" id="A0A3Q2DEH3"/>
<keyword evidence="1" id="KW-0732">Signal</keyword>
<evidence type="ECO:0000256" key="1">
    <source>
        <dbReference type="SAM" id="SignalP"/>
    </source>
</evidence>
<sequence length="162" mass="18122">MCIALALLVLSLIAAPECTALPIQSNSIRNNIHIIQNIIQITLVHIKKLENEVCTVLNVTSRIEVSTPAINGLTGISLYLEYLDNELQSPFTDLLKQIQADVSGLDKRVRSLALIIDCPIQEKTSREPPVYLFPDSQHYVTLAKVQNYLENLLLNKDKLEVC</sequence>
<dbReference type="Gene3D" id="1.20.1250.10">
    <property type="match status" value="1"/>
</dbReference>
<accession>A0A3Q2DEH3</accession>
<proteinExistence type="predicted"/>
<dbReference type="STRING" id="28743.ENSCVAP00000017004"/>
<reference evidence="2" key="1">
    <citation type="submission" date="2025-08" db="UniProtKB">
        <authorList>
            <consortium name="Ensembl"/>
        </authorList>
    </citation>
    <scope>IDENTIFICATION</scope>
</reference>
<reference evidence="2" key="2">
    <citation type="submission" date="2025-09" db="UniProtKB">
        <authorList>
            <consortium name="Ensembl"/>
        </authorList>
    </citation>
    <scope>IDENTIFICATION</scope>
</reference>
<evidence type="ECO:0000313" key="2">
    <source>
        <dbReference type="Ensembl" id="ENSCVAP00000017004.1"/>
    </source>
</evidence>
<feature type="chain" id="PRO_5018641205" evidence="1">
    <location>
        <begin position="21"/>
        <end position="162"/>
    </location>
</feature>
<dbReference type="Proteomes" id="UP000265020">
    <property type="component" value="Unassembled WGS sequence"/>
</dbReference>
<dbReference type="SUPFAM" id="SSF47266">
    <property type="entry name" value="4-helical cytokines"/>
    <property type="match status" value="1"/>
</dbReference>
<name>A0A3Q2DEH3_CYPVA</name>
<keyword evidence="3" id="KW-1185">Reference proteome</keyword>
<dbReference type="InterPro" id="IPR009079">
    <property type="entry name" value="4_helix_cytokine-like_core"/>
</dbReference>
<dbReference type="Ensembl" id="ENSCVAT00000025560.1">
    <property type="protein sequence ID" value="ENSCVAP00000017004.1"/>
    <property type="gene ID" value="ENSCVAG00000020054.1"/>
</dbReference>
<dbReference type="GeneTree" id="ENSGT01030000234865"/>
<feature type="signal peptide" evidence="1">
    <location>
        <begin position="1"/>
        <end position="20"/>
    </location>
</feature>